<sequence length="76" mass="8849">MSRMVDDWLYRFARGLSKWPYPNTKDGDFPDPYRFEDLERNGKFAPTVDELMAETVPEVPDNVVNLADARKKRAQA</sequence>
<dbReference type="RefSeq" id="WP_262598578.1">
    <property type="nucleotide sequence ID" value="NZ_CP103300.1"/>
</dbReference>
<gene>
    <name evidence="1" type="ORF">NX720_26365</name>
</gene>
<reference evidence="1" key="1">
    <citation type="submission" date="2022-10" db="EMBL/GenBank/DDBJ databases">
        <title>Completed Genome Sequence of two octocoral isolated bacterium, Endozoicomonas euniceicola EF212T and Endozoicomonas gorgoniicola PS125T.</title>
        <authorList>
            <person name="Chiou Y.-J."/>
            <person name="Chen Y.-H."/>
        </authorList>
    </citation>
    <scope>NUCLEOTIDE SEQUENCE</scope>
    <source>
        <strain evidence="1">EF212</strain>
    </source>
</reference>
<evidence type="ECO:0000313" key="1">
    <source>
        <dbReference type="EMBL" id="UYM16277.1"/>
    </source>
</evidence>
<accession>A0ABY6GUM1</accession>
<dbReference type="Proteomes" id="UP001163255">
    <property type="component" value="Chromosome"/>
</dbReference>
<name>A0ABY6GUM1_9GAMM</name>
<keyword evidence="2" id="KW-1185">Reference proteome</keyword>
<dbReference type="EMBL" id="CP103300">
    <property type="protein sequence ID" value="UYM16277.1"/>
    <property type="molecule type" value="Genomic_DNA"/>
</dbReference>
<protein>
    <submittedName>
        <fullName evidence="1">Uncharacterized protein</fullName>
    </submittedName>
</protein>
<proteinExistence type="predicted"/>
<organism evidence="1 2">
    <name type="scientific">Endozoicomonas euniceicola</name>
    <dbReference type="NCBI Taxonomy" id="1234143"/>
    <lineage>
        <taxon>Bacteria</taxon>
        <taxon>Pseudomonadati</taxon>
        <taxon>Pseudomonadota</taxon>
        <taxon>Gammaproteobacteria</taxon>
        <taxon>Oceanospirillales</taxon>
        <taxon>Endozoicomonadaceae</taxon>
        <taxon>Endozoicomonas</taxon>
    </lineage>
</organism>
<evidence type="ECO:0000313" key="2">
    <source>
        <dbReference type="Proteomes" id="UP001163255"/>
    </source>
</evidence>